<dbReference type="GO" id="GO:0005886">
    <property type="term" value="C:plasma membrane"/>
    <property type="evidence" value="ECO:0007669"/>
    <property type="project" value="UniProtKB-SubCell"/>
</dbReference>
<evidence type="ECO:0000259" key="16">
    <source>
        <dbReference type="PROSITE" id="PS50031"/>
    </source>
</evidence>
<evidence type="ECO:0000256" key="3">
    <source>
        <dbReference type="ARBA" id="ARBA00004413"/>
    </source>
</evidence>
<evidence type="ECO:0000256" key="11">
    <source>
        <dbReference type="ARBA" id="ARBA00023054"/>
    </source>
</evidence>
<dbReference type="InterPro" id="IPR002048">
    <property type="entry name" value="EF_hand_dom"/>
</dbReference>
<organism evidence="18 19">
    <name type="scientific">Gigaspora rosea</name>
    <dbReference type="NCBI Taxonomy" id="44941"/>
    <lineage>
        <taxon>Eukaryota</taxon>
        <taxon>Fungi</taxon>
        <taxon>Fungi incertae sedis</taxon>
        <taxon>Mucoromycota</taxon>
        <taxon>Glomeromycotina</taxon>
        <taxon>Glomeromycetes</taxon>
        <taxon>Diversisporales</taxon>
        <taxon>Gigasporaceae</taxon>
        <taxon>Gigaspora</taxon>
    </lineage>
</organism>
<dbReference type="SUPFAM" id="SSF47473">
    <property type="entry name" value="EF-hand"/>
    <property type="match status" value="2"/>
</dbReference>
<keyword evidence="19" id="KW-1185">Reference proteome</keyword>
<dbReference type="InterPro" id="IPR025604">
    <property type="entry name" value="End3"/>
</dbReference>
<dbReference type="InterPro" id="IPR011992">
    <property type="entry name" value="EF-hand-dom_pair"/>
</dbReference>
<comment type="caution">
    <text evidence="18">The sequence shown here is derived from an EMBL/GenBank/DDBJ whole genome shotgun (WGS) entry which is preliminary data.</text>
</comment>
<accession>A0A397UH14</accession>
<dbReference type="GO" id="GO:0016197">
    <property type="term" value="P:endosomal transport"/>
    <property type="evidence" value="ECO:0007669"/>
    <property type="project" value="TreeGrafter"/>
</dbReference>
<dbReference type="Proteomes" id="UP000266673">
    <property type="component" value="Unassembled WGS sequence"/>
</dbReference>
<dbReference type="AlphaFoldDB" id="A0A397UH14"/>
<feature type="domain" description="EF-hand" evidence="17">
    <location>
        <begin position="41"/>
        <end position="76"/>
    </location>
</feature>
<dbReference type="InterPro" id="IPR000261">
    <property type="entry name" value="EH_dom"/>
</dbReference>
<dbReference type="PROSITE" id="PS50031">
    <property type="entry name" value="EH"/>
    <property type="match status" value="2"/>
</dbReference>
<keyword evidence="7" id="KW-0254">Endocytosis</keyword>
<feature type="coiled-coil region" evidence="15">
    <location>
        <begin position="310"/>
        <end position="337"/>
    </location>
</feature>
<keyword evidence="11 15" id="KW-0175">Coiled coil</keyword>
<dbReference type="GO" id="GO:0006897">
    <property type="term" value="P:endocytosis"/>
    <property type="evidence" value="ECO:0007669"/>
    <property type="project" value="UniProtKB-KW"/>
</dbReference>
<evidence type="ECO:0000256" key="12">
    <source>
        <dbReference type="ARBA" id="ARBA00023136"/>
    </source>
</evidence>
<feature type="domain" description="EH" evidence="16">
    <location>
        <begin position="8"/>
        <end position="99"/>
    </location>
</feature>
<evidence type="ECO:0000256" key="8">
    <source>
        <dbReference type="ARBA" id="ARBA00022737"/>
    </source>
</evidence>
<protein>
    <recommendedName>
        <fullName evidence="14">Endocytosis protein 3</fullName>
    </recommendedName>
</protein>
<dbReference type="Pfam" id="PF12761">
    <property type="entry name" value="End3"/>
    <property type="match status" value="1"/>
</dbReference>
<dbReference type="PROSITE" id="PS50222">
    <property type="entry name" value="EF_HAND_2"/>
    <property type="match status" value="1"/>
</dbReference>
<evidence type="ECO:0000256" key="2">
    <source>
        <dbReference type="ARBA" id="ARBA00004134"/>
    </source>
</evidence>
<sequence>MSGLSDIERQQYFQVFSKLGPSPSGYLSGNQAKNWLLNSQLPVQWLERIWDLCDIDKDGQLDFDEFSVTCRLVNDLLSRVYSDVPSSLPSHLIPHSKAHLLAGNNTGYVSGGGPSLGMNPGLFSQQIISPIPQSVNTIPQINISNTIPSYQLSQQLPRVPTPPRQSSYSSFPAAPLSDDFDWYMPPADKFNYENEYKKQAGPHGYVRFADFDELYQRLGIPREECIAGWGLIDVNFEQRVGKDQCLVFLHVLNQRSKGKRIPDSLPSALKTSLVRGKLNYNYNETADPSWKSKLSDSGSLKSSGYSESQSSSLRWEEDRLQKELDDLNEKIQKAEATALSSYTSALQSSGDSGVVVEFKQLYEYKQKKHAELVEKEKTNRTLEEYIRKERNHVRELQDNIQSLKNHVLLLENNLESSQTEYKNIQQEIDSAKLMR</sequence>
<evidence type="ECO:0000259" key="17">
    <source>
        <dbReference type="PROSITE" id="PS50222"/>
    </source>
</evidence>
<dbReference type="STRING" id="44941.A0A397UH14"/>
<keyword evidence="6" id="KW-0963">Cytoplasm</keyword>
<dbReference type="SMART" id="SM00054">
    <property type="entry name" value="EFh"/>
    <property type="match status" value="1"/>
</dbReference>
<evidence type="ECO:0000313" key="18">
    <source>
        <dbReference type="EMBL" id="RIB09480.1"/>
    </source>
</evidence>
<keyword evidence="10" id="KW-0106">Calcium</keyword>
<evidence type="ECO:0000256" key="1">
    <source>
        <dbReference type="ARBA" id="ARBA00004125"/>
    </source>
</evidence>
<dbReference type="GO" id="GO:0010008">
    <property type="term" value="C:endosome membrane"/>
    <property type="evidence" value="ECO:0007669"/>
    <property type="project" value="UniProtKB-SubCell"/>
</dbReference>
<dbReference type="EMBL" id="QKWP01001370">
    <property type="protein sequence ID" value="RIB09480.1"/>
    <property type="molecule type" value="Genomic_DNA"/>
</dbReference>
<evidence type="ECO:0000256" key="9">
    <source>
        <dbReference type="ARBA" id="ARBA00022753"/>
    </source>
</evidence>
<evidence type="ECO:0000256" key="14">
    <source>
        <dbReference type="ARBA" id="ARBA00029684"/>
    </source>
</evidence>
<feature type="domain" description="EH" evidence="16">
    <location>
        <begin position="188"/>
        <end position="269"/>
    </location>
</feature>
<evidence type="ECO:0000256" key="7">
    <source>
        <dbReference type="ARBA" id="ARBA00022583"/>
    </source>
</evidence>
<proteinExistence type="inferred from homology"/>
<dbReference type="Pfam" id="PF12763">
    <property type="entry name" value="EH"/>
    <property type="match status" value="1"/>
</dbReference>
<feature type="coiled-coil region" evidence="15">
    <location>
        <begin position="379"/>
        <end position="434"/>
    </location>
</feature>
<dbReference type="InterPro" id="IPR018247">
    <property type="entry name" value="EF_Hand_1_Ca_BS"/>
</dbReference>
<evidence type="ECO:0000256" key="15">
    <source>
        <dbReference type="SAM" id="Coils"/>
    </source>
</evidence>
<dbReference type="GO" id="GO:0005509">
    <property type="term" value="F:calcium ion binding"/>
    <property type="evidence" value="ECO:0007669"/>
    <property type="project" value="InterPro"/>
</dbReference>
<dbReference type="OrthoDB" id="1716625at2759"/>
<evidence type="ECO:0000256" key="4">
    <source>
        <dbReference type="ARBA" id="ARBA00009909"/>
    </source>
</evidence>
<dbReference type="Gene3D" id="1.10.238.10">
    <property type="entry name" value="EF-hand"/>
    <property type="match status" value="2"/>
</dbReference>
<evidence type="ECO:0000256" key="6">
    <source>
        <dbReference type="ARBA" id="ARBA00022490"/>
    </source>
</evidence>
<keyword evidence="13" id="KW-0206">Cytoskeleton</keyword>
<comment type="subcellular location">
    <subcellularLocation>
        <location evidence="3">Cell membrane</location>
        <topology evidence="3">Peripheral membrane protein</topology>
        <orientation evidence="3">Cytoplasmic side</orientation>
    </subcellularLocation>
    <subcellularLocation>
        <location evidence="2">Cytoplasm</location>
        <location evidence="2">Cytoskeleton</location>
        <location evidence="2">Actin patch</location>
    </subcellularLocation>
    <subcellularLocation>
        <location evidence="1">Endosome membrane</location>
        <topology evidence="1">Peripheral membrane protein</topology>
        <orientation evidence="1">Cytoplasmic side</orientation>
    </subcellularLocation>
</comment>
<keyword evidence="8" id="KW-0677">Repeat</keyword>
<reference evidence="18 19" key="1">
    <citation type="submission" date="2018-06" db="EMBL/GenBank/DDBJ databases">
        <title>Comparative genomics reveals the genomic features of Rhizophagus irregularis, R. cerebriforme, R. diaphanum and Gigaspora rosea, and their symbiotic lifestyle signature.</title>
        <authorList>
            <person name="Morin E."/>
            <person name="San Clemente H."/>
            <person name="Chen E.C.H."/>
            <person name="De La Providencia I."/>
            <person name="Hainaut M."/>
            <person name="Kuo A."/>
            <person name="Kohler A."/>
            <person name="Murat C."/>
            <person name="Tang N."/>
            <person name="Roy S."/>
            <person name="Loubradou J."/>
            <person name="Henrissat B."/>
            <person name="Grigoriev I.V."/>
            <person name="Corradi N."/>
            <person name="Roux C."/>
            <person name="Martin F.M."/>
        </authorList>
    </citation>
    <scope>NUCLEOTIDE SEQUENCE [LARGE SCALE GENOMIC DNA]</scope>
    <source>
        <strain evidence="18 19">DAOM 194757</strain>
    </source>
</reference>
<dbReference type="CDD" id="cd00052">
    <property type="entry name" value="EH"/>
    <property type="match status" value="1"/>
</dbReference>
<evidence type="ECO:0000256" key="5">
    <source>
        <dbReference type="ARBA" id="ARBA00022475"/>
    </source>
</evidence>
<comment type="similarity">
    <text evidence="4">Belongs to the END3 family.</text>
</comment>
<dbReference type="GO" id="GO:0007015">
    <property type="term" value="P:actin filament organization"/>
    <property type="evidence" value="ECO:0007669"/>
    <property type="project" value="InterPro"/>
</dbReference>
<dbReference type="PROSITE" id="PS00018">
    <property type="entry name" value="EF_HAND_1"/>
    <property type="match status" value="1"/>
</dbReference>
<dbReference type="GO" id="GO:0030479">
    <property type="term" value="C:actin cortical patch"/>
    <property type="evidence" value="ECO:0007669"/>
    <property type="project" value="UniProtKB-SubCell"/>
</dbReference>
<keyword evidence="12" id="KW-0472">Membrane</keyword>
<dbReference type="SMART" id="SM00027">
    <property type="entry name" value="EH"/>
    <property type="match status" value="2"/>
</dbReference>
<dbReference type="PANTHER" id="PTHR11216:SF170">
    <property type="entry name" value="DYNAMIN ASSOCIATED PROTEIN 160, ISOFORM D"/>
    <property type="match status" value="1"/>
</dbReference>
<dbReference type="PANTHER" id="PTHR11216">
    <property type="entry name" value="EH DOMAIN"/>
    <property type="match status" value="1"/>
</dbReference>
<evidence type="ECO:0000313" key="19">
    <source>
        <dbReference type="Proteomes" id="UP000266673"/>
    </source>
</evidence>
<name>A0A397UH14_9GLOM</name>
<keyword evidence="9" id="KW-0967">Endosome</keyword>
<keyword evidence="5" id="KW-1003">Cell membrane</keyword>
<evidence type="ECO:0000256" key="10">
    <source>
        <dbReference type="ARBA" id="ARBA00022837"/>
    </source>
</evidence>
<gene>
    <name evidence="18" type="ORF">C2G38_2044282</name>
</gene>
<evidence type="ECO:0000256" key="13">
    <source>
        <dbReference type="ARBA" id="ARBA00023212"/>
    </source>
</evidence>